<evidence type="ECO:0000313" key="11">
    <source>
        <dbReference type="EMBL" id="CAK5277945.1"/>
    </source>
</evidence>
<evidence type="ECO:0000256" key="1">
    <source>
        <dbReference type="ARBA" id="ARBA00004477"/>
    </source>
</evidence>
<gene>
    <name evidence="10" type="ORF">MYCIT1_LOCUS2606</name>
    <name evidence="11" type="ORF">MYCIT1_LOCUS27117</name>
</gene>
<sequence length="91" mass="10068">VTPPLNTMSIQLPEGRIDFVGQQRVELISRVWLIATTAISFIAGFLVQSLQVTFGIFGASTLLLALVVLPPWPIFNQHPTKWLPAKANKKD</sequence>
<proteinExistence type="inferred from homology"/>
<keyword evidence="12" id="KW-1185">Reference proteome</keyword>
<dbReference type="InterPro" id="IPR009542">
    <property type="entry name" value="Spc1/SPCS1"/>
</dbReference>
<dbReference type="EMBL" id="CAVNYO010000421">
    <property type="protein sequence ID" value="CAK5277945.1"/>
    <property type="molecule type" value="Genomic_DNA"/>
</dbReference>
<comment type="function">
    <text evidence="8">Component of the signal peptidase complex (SPC) which catalyzes the cleavage of N-terminal signal sequences from nascent proteins as they are translocated into the lumen of the endoplasmic reticulum. Dispensable for SPC enzymatic activity.</text>
</comment>
<dbReference type="GO" id="GO:0045047">
    <property type="term" value="P:protein targeting to ER"/>
    <property type="evidence" value="ECO:0007669"/>
    <property type="project" value="TreeGrafter"/>
</dbReference>
<keyword evidence="7 9" id="KW-0472">Membrane</keyword>
<protein>
    <recommendedName>
        <fullName evidence="3">Signal peptidase complex subunit 1</fullName>
    </recommendedName>
</protein>
<dbReference type="Proteomes" id="UP001295794">
    <property type="component" value="Unassembled WGS sequence"/>
</dbReference>
<evidence type="ECO:0000256" key="3">
    <source>
        <dbReference type="ARBA" id="ARBA00017059"/>
    </source>
</evidence>
<organism evidence="10 12">
    <name type="scientific">Mycena citricolor</name>
    <dbReference type="NCBI Taxonomy" id="2018698"/>
    <lineage>
        <taxon>Eukaryota</taxon>
        <taxon>Fungi</taxon>
        <taxon>Dikarya</taxon>
        <taxon>Basidiomycota</taxon>
        <taxon>Agaricomycotina</taxon>
        <taxon>Agaricomycetes</taxon>
        <taxon>Agaricomycetidae</taxon>
        <taxon>Agaricales</taxon>
        <taxon>Marasmiineae</taxon>
        <taxon>Mycenaceae</taxon>
        <taxon>Mycena</taxon>
    </lineage>
</organism>
<dbReference type="AlphaFoldDB" id="A0AAD2GTC1"/>
<keyword evidence="5" id="KW-0256">Endoplasmic reticulum</keyword>
<evidence type="ECO:0000256" key="4">
    <source>
        <dbReference type="ARBA" id="ARBA00022692"/>
    </source>
</evidence>
<evidence type="ECO:0000313" key="10">
    <source>
        <dbReference type="EMBL" id="CAK5263256.1"/>
    </source>
</evidence>
<name>A0AAD2GTC1_9AGAR</name>
<dbReference type="PANTHER" id="PTHR13202:SF0">
    <property type="entry name" value="SIGNAL PEPTIDASE COMPLEX SUBUNIT 1"/>
    <property type="match status" value="1"/>
</dbReference>
<dbReference type="GO" id="GO:0005787">
    <property type="term" value="C:signal peptidase complex"/>
    <property type="evidence" value="ECO:0007669"/>
    <property type="project" value="InterPro"/>
</dbReference>
<evidence type="ECO:0000256" key="9">
    <source>
        <dbReference type="SAM" id="Phobius"/>
    </source>
</evidence>
<dbReference type="Pfam" id="PF06645">
    <property type="entry name" value="SPC12"/>
    <property type="match status" value="1"/>
</dbReference>
<evidence type="ECO:0000256" key="5">
    <source>
        <dbReference type="ARBA" id="ARBA00022824"/>
    </source>
</evidence>
<dbReference type="EMBL" id="CAVNYO010000037">
    <property type="protein sequence ID" value="CAK5263256.1"/>
    <property type="molecule type" value="Genomic_DNA"/>
</dbReference>
<dbReference type="GO" id="GO:0006465">
    <property type="term" value="P:signal peptide processing"/>
    <property type="evidence" value="ECO:0007669"/>
    <property type="project" value="InterPro"/>
</dbReference>
<evidence type="ECO:0000256" key="7">
    <source>
        <dbReference type="ARBA" id="ARBA00023136"/>
    </source>
</evidence>
<keyword evidence="4 9" id="KW-0812">Transmembrane</keyword>
<comment type="similarity">
    <text evidence="2">Belongs to the SPCS1 family.</text>
</comment>
<feature type="transmembrane region" description="Helical" evidence="9">
    <location>
        <begin position="54"/>
        <end position="75"/>
    </location>
</feature>
<comment type="caution">
    <text evidence="10">The sequence shown here is derived from an EMBL/GenBank/DDBJ whole genome shotgun (WGS) entry which is preliminary data.</text>
</comment>
<reference evidence="10" key="1">
    <citation type="submission" date="2023-11" db="EMBL/GenBank/DDBJ databases">
        <authorList>
            <person name="De Vega J J."/>
            <person name="De Vega J J."/>
        </authorList>
    </citation>
    <scope>NUCLEOTIDE SEQUENCE</scope>
</reference>
<evidence type="ECO:0000256" key="2">
    <source>
        <dbReference type="ARBA" id="ARBA00005245"/>
    </source>
</evidence>
<feature type="non-terminal residue" evidence="10">
    <location>
        <position position="91"/>
    </location>
</feature>
<dbReference type="PANTHER" id="PTHR13202">
    <property type="entry name" value="MICROSOMAL SIGNAL PEPTIDASE 12 KDA SUBUNIT"/>
    <property type="match status" value="1"/>
</dbReference>
<accession>A0AAD2GTC1</accession>
<evidence type="ECO:0000256" key="6">
    <source>
        <dbReference type="ARBA" id="ARBA00022989"/>
    </source>
</evidence>
<feature type="transmembrane region" description="Helical" evidence="9">
    <location>
        <begin position="27"/>
        <end position="47"/>
    </location>
</feature>
<evidence type="ECO:0000313" key="12">
    <source>
        <dbReference type="Proteomes" id="UP001295794"/>
    </source>
</evidence>
<keyword evidence="6 9" id="KW-1133">Transmembrane helix</keyword>
<evidence type="ECO:0000256" key="8">
    <source>
        <dbReference type="ARBA" id="ARBA00045204"/>
    </source>
</evidence>
<comment type="subcellular location">
    <subcellularLocation>
        <location evidence="1">Endoplasmic reticulum membrane</location>
        <topology evidence="1">Multi-pass membrane protein</topology>
    </subcellularLocation>
</comment>